<dbReference type="EMBL" id="SAEB01000009">
    <property type="protein sequence ID" value="RVD83597.1"/>
    <property type="molecule type" value="Genomic_DNA"/>
</dbReference>
<gene>
    <name evidence="1" type="ORF">DFL_007980</name>
</gene>
<organism evidence="1 2">
    <name type="scientific">Arthrobotrys flagrans</name>
    <name type="common">Nematode-trapping fungus</name>
    <name type="synonym">Trichothecium flagrans</name>
    <dbReference type="NCBI Taxonomy" id="97331"/>
    <lineage>
        <taxon>Eukaryota</taxon>
        <taxon>Fungi</taxon>
        <taxon>Dikarya</taxon>
        <taxon>Ascomycota</taxon>
        <taxon>Pezizomycotina</taxon>
        <taxon>Orbiliomycetes</taxon>
        <taxon>Orbiliales</taxon>
        <taxon>Orbiliaceae</taxon>
        <taxon>Arthrobotrys</taxon>
    </lineage>
</organism>
<accession>A0A436ZX79</accession>
<evidence type="ECO:0000313" key="1">
    <source>
        <dbReference type="EMBL" id="RVD83597.1"/>
    </source>
</evidence>
<proteinExistence type="predicted"/>
<sequence length="133" mass="14549">MRLSHKTSYFPDCSKFQTPKDPCSDERTSLRCQTVCLTRQSVCMLFLVESTLAAGLQQASANQITALLLGTMFCPCLLALAPVSLFSAPVQVPIQQPALSILSYNKQDKSNSIHFSFTDTISSALRAEIPFGL</sequence>
<name>A0A436ZX79_ARTFL</name>
<dbReference type="RefSeq" id="XP_067489141.1">
    <property type="nucleotide sequence ID" value="XM_067637645.1"/>
</dbReference>
<dbReference type="Proteomes" id="UP000283090">
    <property type="component" value="Unassembled WGS sequence"/>
</dbReference>
<dbReference type="GeneID" id="93590291"/>
<comment type="caution">
    <text evidence="1">The sequence shown here is derived from an EMBL/GenBank/DDBJ whole genome shotgun (WGS) entry which is preliminary data.</text>
</comment>
<protein>
    <submittedName>
        <fullName evidence="1">Uncharacterized protein</fullName>
    </submittedName>
</protein>
<dbReference type="VEuPathDB" id="FungiDB:DFL_007980"/>
<keyword evidence="2" id="KW-1185">Reference proteome</keyword>
<dbReference type="AlphaFoldDB" id="A0A436ZX79"/>
<evidence type="ECO:0000313" key="2">
    <source>
        <dbReference type="Proteomes" id="UP000283090"/>
    </source>
</evidence>
<reference evidence="1 2" key="1">
    <citation type="submission" date="2019-01" db="EMBL/GenBank/DDBJ databases">
        <title>Intercellular communication is required for trap formation in the nematode-trapping fungus Duddingtonia flagrans.</title>
        <authorList>
            <person name="Youssar L."/>
            <person name="Wernet V."/>
            <person name="Hensel N."/>
            <person name="Hildebrandt H.-G."/>
            <person name="Fischer R."/>
        </authorList>
    </citation>
    <scope>NUCLEOTIDE SEQUENCE [LARGE SCALE GENOMIC DNA]</scope>
    <source>
        <strain evidence="1 2">CBS H-5679</strain>
    </source>
</reference>